<keyword evidence="1" id="KW-0732">Signal</keyword>
<feature type="signal peptide" evidence="1">
    <location>
        <begin position="1"/>
        <end position="20"/>
    </location>
</feature>
<gene>
    <name evidence="2" type="ORF">KUV31_02580</name>
</gene>
<organism evidence="2 3">
    <name type="scientific">Qipengyuania aquimaris</name>
    <dbReference type="NCBI Taxonomy" id="255984"/>
    <lineage>
        <taxon>Bacteria</taxon>
        <taxon>Pseudomonadati</taxon>
        <taxon>Pseudomonadota</taxon>
        <taxon>Alphaproteobacteria</taxon>
        <taxon>Sphingomonadales</taxon>
        <taxon>Erythrobacteraceae</taxon>
        <taxon>Qipengyuania</taxon>
    </lineage>
</organism>
<reference evidence="2" key="1">
    <citation type="submission" date="2021-06" db="EMBL/GenBank/DDBJ databases">
        <title>50 bacteria genomes isolated from Dapeng, Shenzhen, China.</title>
        <authorList>
            <person name="Zheng W."/>
            <person name="Yu S."/>
            <person name="Huang Y."/>
        </authorList>
    </citation>
    <scope>NUCLEOTIDE SEQUENCE</scope>
    <source>
        <strain evidence="2">DP4N28-2</strain>
    </source>
</reference>
<evidence type="ECO:0000313" key="3">
    <source>
        <dbReference type="Proteomes" id="UP000824927"/>
    </source>
</evidence>
<dbReference type="RefSeq" id="WP_222404394.1">
    <property type="nucleotide sequence ID" value="NZ_JAHVKP010000001.1"/>
</dbReference>
<feature type="chain" id="PRO_5040328238" description="Lipoprotein" evidence="1">
    <location>
        <begin position="21"/>
        <end position="173"/>
    </location>
</feature>
<dbReference type="EMBL" id="JAHVKP010000001">
    <property type="protein sequence ID" value="MBY6217220.1"/>
    <property type="molecule type" value="Genomic_DNA"/>
</dbReference>
<dbReference type="AlphaFoldDB" id="A0A9Q3RZ69"/>
<protein>
    <recommendedName>
        <fullName evidence="4">Lipoprotein</fullName>
    </recommendedName>
</protein>
<accession>A0A9Q3RZ69</accession>
<evidence type="ECO:0000313" key="2">
    <source>
        <dbReference type="EMBL" id="MBY6217220.1"/>
    </source>
</evidence>
<proteinExistence type="predicted"/>
<evidence type="ECO:0008006" key="4">
    <source>
        <dbReference type="Google" id="ProtNLM"/>
    </source>
</evidence>
<dbReference type="PROSITE" id="PS51257">
    <property type="entry name" value="PROKAR_LIPOPROTEIN"/>
    <property type="match status" value="1"/>
</dbReference>
<name>A0A9Q3RZ69_9SPHN</name>
<evidence type="ECO:0000256" key="1">
    <source>
        <dbReference type="SAM" id="SignalP"/>
    </source>
</evidence>
<sequence length="173" mass="18187">MRSCSPILLCSALLVSACGASDTGAGEDAAEAAEAEALGSYTIDPESGEVRATHTDAAGVTTTMRAGENVPVRWPEPFTAYPGAEITNTTRVEQGEGAFVTVEFTTSDTRADVVEFYRKQAIEAGVEAEIEVSGGETTTLGGENRDRKASFALQVTRVEGRTEGQISVTRGFD</sequence>
<dbReference type="Proteomes" id="UP000824927">
    <property type="component" value="Unassembled WGS sequence"/>
</dbReference>
<comment type="caution">
    <text evidence="2">The sequence shown here is derived from an EMBL/GenBank/DDBJ whole genome shotgun (WGS) entry which is preliminary data.</text>
</comment>